<dbReference type="AlphaFoldDB" id="A0A1G6H5H3"/>
<organism evidence="11 12">
    <name type="scientific">Williamwhitmania taraxaci</name>
    <dbReference type="NCBI Taxonomy" id="1640674"/>
    <lineage>
        <taxon>Bacteria</taxon>
        <taxon>Pseudomonadati</taxon>
        <taxon>Bacteroidota</taxon>
        <taxon>Bacteroidia</taxon>
        <taxon>Bacteroidales</taxon>
        <taxon>Williamwhitmaniaceae</taxon>
        <taxon>Williamwhitmania</taxon>
    </lineage>
</organism>
<comment type="subcellular location">
    <subcellularLocation>
        <location evidence="1">Cell membrane</location>
        <topology evidence="1">Multi-pass membrane protein</topology>
    </subcellularLocation>
</comment>
<dbReference type="InterPro" id="IPR048279">
    <property type="entry name" value="MdtK-like"/>
</dbReference>
<evidence type="ECO:0000313" key="11">
    <source>
        <dbReference type="EMBL" id="SDB89527.1"/>
    </source>
</evidence>
<feature type="transmembrane region" description="Helical" evidence="10">
    <location>
        <begin position="165"/>
        <end position="184"/>
    </location>
</feature>
<dbReference type="RefSeq" id="WP_092435710.1">
    <property type="nucleotide sequence ID" value="NZ_FMYP01000007.1"/>
</dbReference>
<dbReference type="PIRSF" id="PIRSF006603">
    <property type="entry name" value="DinF"/>
    <property type="match status" value="1"/>
</dbReference>
<feature type="transmembrane region" description="Helical" evidence="10">
    <location>
        <begin position="312"/>
        <end position="335"/>
    </location>
</feature>
<feature type="transmembrane region" description="Helical" evidence="10">
    <location>
        <begin position="12"/>
        <end position="35"/>
    </location>
</feature>
<dbReference type="GO" id="GO:0015297">
    <property type="term" value="F:antiporter activity"/>
    <property type="evidence" value="ECO:0007669"/>
    <property type="project" value="UniProtKB-KW"/>
</dbReference>
<keyword evidence="5 10" id="KW-0812">Transmembrane</keyword>
<protein>
    <recommendedName>
        <fullName evidence="9">Multidrug-efflux transporter</fullName>
    </recommendedName>
</protein>
<feature type="transmembrane region" description="Helical" evidence="10">
    <location>
        <begin position="236"/>
        <end position="258"/>
    </location>
</feature>
<dbReference type="Pfam" id="PF01554">
    <property type="entry name" value="MatE"/>
    <property type="match status" value="2"/>
</dbReference>
<evidence type="ECO:0000256" key="2">
    <source>
        <dbReference type="ARBA" id="ARBA00022448"/>
    </source>
</evidence>
<evidence type="ECO:0000256" key="9">
    <source>
        <dbReference type="ARBA" id="ARBA00031636"/>
    </source>
</evidence>
<feature type="transmembrane region" description="Helical" evidence="10">
    <location>
        <begin position="413"/>
        <end position="433"/>
    </location>
</feature>
<keyword evidence="7" id="KW-0406">Ion transport</keyword>
<dbReference type="CDD" id="cd13133">
    <property type="entry name" value="MATE_like_7"/>
    <property type="match status" value="1"/>
</dbReference>
<dbReference type="PANTHER" id="PTHR43298:SF2">
    <property type="entry name" value="FMN_FAD EXPORTER YEEO-RELATED"/>
    <property type="match status" value="1"/>
</dbReference>
<keyword evidence="3" id="KW-0050">Antiport</keyword>
<feature type="transmembrane region" description="Helical" evidence="10">
    <location>
        <begin position="41"/>
        <end position="63"/>
    </location>
</feature>
<feature type="transmembrane region" description="Helical" evidence="10">
    <location>
        <begin position="278"/>
        <end position="300"/>
    </location>
</feature>
<feature type="transmembrane region" description="Helical" evidence="10">
    <location>
        <begin position="83"/>
        <end position="106"/>
    </location>
</feature>
<evidence type="ECO:0000256" key="6">
    <source>
        <dbReference type="ARBA" id="ARBA00022989"/>
    </source>
</evidence>
<evidence type="ECO:0000256" key="4">
    <source>
        <dbReference type="ARBA" id="ARBA00022475"/>
    </source>
</evidence>
<gene>
    <name evidence="11" type="ORF">SAMN05216323_100740</name>
</gene>
<evidence type="ECO:0000313" key="12">
    <source>
        <dbReference type="Proteomes" id="UP000199452"/>
    </source>
</evidence>
<feature type="transmembrane region" description="Helical" evidence="10">
    <location>
        <begin position="190"/>
        <end position="215"/>
    </location>
</feature>
<feature type="transmembrane region" description="Helical" evidence="10">
    <location>
        <begin position="384"/>
        <end position="407"/>
    </location>
</feature>
<accession>A0A1G6H5H3</accession>
<dbReference type="InterPro" id="IPR050222">
    <property type="entry name" value="MATE_MdtK"/>
</dbReference>
<dbReference type="PANTHER" id="PTHR43298">
    <property type="entry name" value="MULTIDRUG RESISTANCE PROTEIN NORM-RELATED"/>
    <property type="match status" value="1"/>
</dbReference>
<keyword evidence="2" id="KW-0813">Transport</keyword>
<evidence type="ECO:0000256" key="5">
    <source>
        <dbReference type="ARBA" id="ARBA00022692"/>
    </source>
</evidence>
<evidence type="ECO:0000256" key="3">
    <source>
        <dbReference type="ARBA" id="ARBA00022449"/>
    </source>
</evidence>
<dbReference type="Proteomes" id="UP000199452">
    <property type="component" value="Unassembled WGS sequence"/>
</dbReference>
<keyword evidence="4" id="KW-1003">Cell membrane</keyword>
<dbReference type="GO" id="GO:0006811">
    <property type="term" value="P:monoatomic ion transport"/>
    <property type="evidence" value="ECO:0007669"/>
    <property type="project" value="UniProtKB-KW"/>
</dbReference>
<dbReference type="OrthoDB" id="9780160at2"/>
<feature type="transmembrane region" description="Helical" evidence="10">
    <location>
        <begin position="355"/>
        <end position="377"/>
    </location>
</feature>
<evidence type="ECO:0000256" key="7">
    <source>
        <dbReference type="ARBA" id="ARBA00023065"/>
    </source>
</evidence>
<keyword evidence="6 10" id="KW-1133">Transmembrane helix</keyword>
<dbReference type="NCBIfam" id="TIGR00797">
    <property type="entry name" value="matE"/>
    <property type="match status" value="1"/>
</dbReference>
<reference evidence="11 12" key="1">
    <citation type="submission" date="2016-09" db="EMBL/GenBank/DDBJ databases">
        <authorList>
            <person name="Capua I."/>
            <person name="De Benedictis P."/>
            <person name="Joannis T."/>
            <person name="Lombin L.H."/>
            <person name="Cattoli G."/>
        </authorList>
    </citation>
    <scope>NUCLEOTIDE SEQUENCE [LARGE SCALE GENOMIC DNA]</scope>
    <source>
        <strain evidence="11 12">A7P-90m</strain>
    </source>
</reference>
<dbReference type="GO" id="GO:0042910">
    <property type="term" value="F:xenobiotic transmembrane transporter activity"/>
    <property type="evidence" value="ECO:0007669"/>
    <property type="project" value="InterPro"/>
</dbReference>
<keyword evidence="8 10" id="KW-0472">Membrane</keyword>
<evidence type="ECO:0000256" key="10">
    <source>
        <dbReference type="SAM" id="Phobius"/>
    </source>
</evidence>
<evidence type="ECO:0000256" key="1">
    <source>
        <dbReference type="ARBA" id="ARBA00004651"/>
    </source>
</evidence>
<dbReference type="STRING" id="1640674.SAMN05216323_100740"/>
<dbReference type="EMBL" id="FMYP01000007">
    <property type="protein sequence ID" value="SDB89527.1"/>
    <property type="molecule type" value="Genomic_DNA"/>
</dbReference>
<name>A0A1G6H5H3_9BACT</name>
<proteinExistence type="predicted"/>
<evidence type="ECO:0000256" key="8">
    <source>
        <dbReference type="ARBA" id="ARBA00023136"/>
    </source>
</evidence>
<dbReference type="InterPro" id="IPR002528">
    <property type="entry name" value="MATE_fam"/>
</dbReference>
<sequence>MNSETGYRRIWQIAVPIIIGSVAQNLLNVIDTIFLGQLGEVALGAGAIGGLLHLAAVMVAYGFTIGTQIVVARRFGQKKYGSIGITLTHSFYFLTVLVLLLFWILWQMAPTILGAMIHSPRIMEASIEFLSWRKWGLFFVTISLIFQAFYIGIGKTRIISVANSLAVVTNIVLDYGLIFGNLGLPKMGIPGAALASVIAELVGCLFYVIYTMITVDSVKYNLFAFTRYSSNFFKPLLRISLPTMFQNLLSFSSWLLFFLFVEGMGERVLAASNIVRSLYVLLLIPVWGIASATSSLTSFLIGRGRKEEVMGLVWRAEVLSLLSVLVVLLITGFFARDLLSLYSKDISLIEYTLPVLFVVAIAGPVLSIGFIAFNAVAGTGKTNVTFILETADLGLYVLLGYLFASVFHLSISAVWTVEIFYGLFMAMAALLYLRFGNWRNAAHF</sequence>
<dbReference type="GO" id="GO:0005886">
    <property type="term" value="C:plasma membrane"/>
    <property type="evidence" value="ECO:0007669"/>
    <property type="project" value="UniProtKB-SubCell"/>
</dbReference>
<feature type="transmembrane region" description="Helical" evidence="10">
    <location>
        <begin position="135"/>
        <end position="153"/>
    </location>
</feature>
<keyword evidence="12" id="KW-1185">Reference proteome</keyword>